<protein>
    <submittedName>
        <fullName evidence="4">GNAT family N-acetyltransferase</fullName>
    </submittedName>
</protein>
<name>A0A9Q2XMZ5_9PSED</name>
<evidence type="ECO:0000256" key="1">
    <source>
        <dbReference type="ARBA" id="ARBA00022679"/>
    </source>
</evidence>
<accession>A0A9Q2XMZ5</accession>
<evidence type="ECO:0000259" key="3">
    <source>
        <dbReference type="PROSITE" id="PS51186"/>
    </source>
</evidence>
<dbReference type="RefSeq" id="WP_217977873.1">
    <property type="nucleotide sequence ID" value="NZ_JAHTBI010000096.1"/>
</dbReference>
<sequence>MLKIQRATPDDGAIAFDIRRQAIRQQCIGAYTSEQMLAWTAGSADNGYGALMHGHFFLGYIDGQPVTTGMLDVEAREVGAIFVLPAFMQRGYGTQMLAYLENLARSLGLQDVTLDATLNAAAFYRHCGYAGEQTSIYHSPLGIELACIPMVKTL</sequence>
<dbReference type="PROSITE" id="PS51186">
    <property type="entry name" value="GNAT"/>
    <property type="match status" value="1"/>
</dbReference>
<comment type="caution">
    <text evidence="4">The sequence shown here is derived from an EMBL/GenBank/DDBJ whole genome shotgun (WGS) entry which is preliminary data.</text>
</comment>
<dbReference type="InterPro" id="IPR000182">
    <property type="entry name" value="GNAT_dom"/>
</dbReference>
<dbReference type="Proteomes" id="UP001106592">
    <property type="component" value="Unassembled WGS sequence"/>
</dbReference>
<keyword evidence="1" id="KW-0808">Transferase</keyword>
<dbReference type="GO" id="GO:0016747">
    <property type="term" value="F:acyltransferase activity, transferring groups other than amino-acyl groups"/>
    <property type="evidence" value="ECO:0007669"/>
    <property type="project" value="InterPro"/>
</dbReference>
<reference evidence="4" key="2">
    <citation type="journal article" date="2023" name="Plant Pathol.">
        <title>Dismantling and reorganizing Pseudomonas marginalis sensu#lato.</title>
        <authorList>
            <person name="Sawada H."/>
            <person name="Fujikawa T."/>
            <person name="Satou M."/>
        </authorList>
    </citation>
    <scope>NUCLEOTIDE SEQUENCE</scope>
    <source>
        <strain evidence="4">MAFF 301350</strain>
    </source>
</reference>
<reference evidence="4" key="1">
    <citation type="journal article" date="2022" name="Int. J. Syst. Evol. Microbiol.">
        <title>Pseudomonas aegrilactucae sp. nov. and Pseudomonas morbosilactucae sp. nov., pathogens causing bacterial rot of lettuce in Japan.</title>
        <authorList>
            <person name="Sawada H."/>
            <person name="Fujikawa T."/>
            <person name="Satou M."/>
        </authorList>
    </citation>
    <scope>NUCLEOTIDE SEQUENCE</scope>
    <source>
        <strain evidence="4">MAFF 301350</strain>
    </source>
</reference>
<dbReference type="EMBL" id="JAHTBI010000096">
    <property type="protein sequence ID" value="MBV6289853.1"/>
    <property type="molecule type" value="Genomic_DNA"/>
</dbReference>
<evidence type="ECO:0000313" key="5">
    <source>
        <dbReference type="Proteomes" id="UP001106592"/>
    </source>
</evidence>
<keyword evidence="2" id="KW-0012">Acyltransferase</keyword>
<evidence type="ECO:0000313" key="4">
    <source>
        <dbReference type="EMBL" id="MBV6289853.1"/>
    </source>
</evidence>
<keyword evidence="5" id="KW-1185">Reference proteome</keyword>
<dbReference type="PANTHER" id="PTHR43877:SF2">
    <property type="entry name" value="AMINOALKYLPHOSPHONATE N-ACETYLTRANSFERASE-RELATED"/>
    <property type="match status" value="1"/>
</dbReference>
<organism evidence="4 5">
    <name type="scientific">Pseudomonas aegrilactucae</name>
    <dbReference type="NCBI Taxonomy" id="2854028"/>
    <lineage>
        <taxon>Bacteria</taxon>
        <taxon>Pseudomonadati</taxon>
        <taxon>Pseudomonadota</taxon>
        <taxon>Gammaproteobacteria</taxon>
        <taxon>Pseudomonadales</taxon>
        <taxon>Pseudomonadaceae</taxon>
        <taxon>Pseudomonas</taxon>
    </lineage>
</organism>
<dbReference type="InterPro" id="IPR050832">
    <property type="entry name" value="Bact_Acetyltransf"/>
</dbReference>
<dbReference type="CDD" id="cd04301">
    <property type="entry name" value="NAT_SF"/>
    <property type="match status" value="1"/>
</dbReference>
<feature type="domain" description="N-acetyltransferase" evidence="3">
    <location>
        <begin position="2"/>
        <end position="154"/>
    </location>
</feature>
<dbReference type="PANTHER" id="PTHR43877">
    <property type="entry name" value="AMINOALKYLPHOSPHONATE N-ACETYLTRANSFERASE-RELATED-RELATED"/>
    <property type="match status" value="1"/>
</dbReference>
<proteinExistence type="predicted"/>
<gene>
    <name evidence="4" type="ORF">KUO17_22945</name>
</gene>
<dbReference type="AlphaFoldDB" id="A0A9Q2XMZ5"/>
<dbReference type="Pfam" id="PF13508">
    <property type="entry name" value="Acetyltransf_7"/>
    <property type="match status" value="1"/>
</dbReference>
<evidence type="ECO:0000256" key="2">
    <source>
        <dbReference type="ARBA" id="ARBA00023315"/>
    </source>
</evidence>